<dbReference type="RefSeq" id="WP_103298678.1">
    <property type="nucleotide sequence ID" value="NZ_JALCXZ010000004.1"/>
</dbReference>
<dbReference type="OrthoDB" id="9811589at2"/>
<evidence type="ECO:0000313" key="5">
    <source>
        <dbReference type="Proteomes" id="UP000254047"/>
    </source>
</evidence>
<sequence length="241" mass="27966">MTQYVEMSTVYDQLTLDQPYDKWFTIVKHYAQPFTDKLDLLDIGCGTGSLTSLLTSIGTVTGMDLSSDMLSIAANKSNQVTWLEGDMTDFTLNKTFNVITIFCDSLNYLPDDEEVLDTFNCVYNHLSDSGVFIFDVHTIFKMNTLFNNQCYIDETNDTFLAWEAIAGEEPYSVYHDMSFFIKNTDGSYHRFDESHYQRTFEEQHYRNLLKQAGFSQIETFVDFDINNHDENGERLFFVVHK</sequence>
<keyword evidence="1 3" id="KW-0808">Transferase</keyword>
<evidence type="ECO:0000256" key="1">
    <source>
        <dbReference type="ARBA" id="ARBA00022679"/>
    </source>
</evidence>
<keyword evidence="3" id="KW-0489">Methyltransferase</keyword>
<protein>
    <submittedName>
        <fullName evidence="3 4">Methyltransferase</fullName>
        <ecNumber evidence="3">2.1.1.-</ecNumber>
    </submittedName>
</protein>
<dbReference type="PANTHER" id="PTHR43861">
    <property type="entry name" value="TRANS-ACONITATE 2-METHYLTRANSFERASE-RELATED"/>
    <property type="match status" value="1"/>
</dbReference>
<dbReference type="GO" id="GO:0032259">
    <property type="term" value="P:methylation"/>
    <property type="evidence" value="ECO:0007669"/>
    <property type="project" value="UniProtKB-KW"/>
</dbReference>
<accession>A0A5F1B542</accession>
<dbReference type="EMBL" id="SRLS01000016">
    <property type="protein sequence ID" value="TGE16176.1"/>
    <property type="molecule type" value="Genomic_DNA"/>
</dbReference>
<dbReference type="CDD" id="cd02440">
    <property type="entry name" value="AdoMet_MTases"/>
    <property type="match status" value="1"/>
</dbReference>
<dbReference type="EC" id="2.1.1.-" evidence="3"/>
<dbReference type="EMBL" id="UHDO01000001">
    <property type="protein sequence ID" value="SUM44086.1"/>
    <property type="molecule type" value="Genomic_DNA"/>
</dbReference>
<dbReference type="GO" id="GO:0008168">
    <property type="term" value="F:methyltransferase activity"/>
    <property type="evidence" value="ECO:0007669"/>
    <property type="project" value="UniProtKB-KW"/>
</dbReference>
<dbReference type="InterPro" id="IPR041698">
    <property type="entry name" value="Methyltransf_25"/>
</dbReference>
<reference evidence="4 6" key="2">
    <citation type="submission" date="2019-04" db="EMBL/GenBank/DDBJ databases">
        <title>Genomic characterization of Staphylococcus petrasii strains.</title>
        <authorList>
            <person name="Vrbovska V."/>
            <person name="Kovarovic V."/>
            <person name="Maslanova I."/>
            <person name="Indrakova A."/>
            <person name="Petras P."/>
            <person name="Sedo O."/>
            <person name="Svec P."/>
            <person name="Fisarova L."/>
            <person name="Sedlacek I."/>
            <person name="Doskar J."/>
            <person name="Pantucek R."/>
        </authorList>
    </citation>
    <scope>NUCLEOTIDE SEQUENCE [LARGE SCALE GENOMIC DNA]</scope>
    <source>
        <strain evidence="4 6">P5404</strain>
    </source>
</reference>
<dbReference type="AlphaFoldDB" id="A0A380G0R3"/>
<evidence type="ECO:0000313" key="3">
    <source>
        <dbReference type="EMBL" id="SUM44086.1"/>
    </source>
</evidence>
<evidence type="ECO:0000259" key="2">
    <source>
        <dbReference type="Pfam" id="PF13649"/>
    </source>
</evidence>
<proteinExistence type="predicted"/>
<dbReference type="Proteomes" id="UP000254047">
    <property type="component" value="Unassembled WGS sequence"/>
</dbReference>
<accession>A0A380G0R3</accession>
<keyword evidence="6" id="KW-1185">Reference proteome</keyword>
<dbReference type="InterPro" id="IPR029063">
    <property type="entry name" value="SAM-dependent_MTases_sf"/>
</dbReference>
<name>A0A380G0R3_9STAP</name>
<dbReference type="SUPFAM" id="SSF53335">
    <property type="entry name" value="S-adenosyl-L-methionine-dependent methyltransferases"/>
    <property type="match status" value="1"/>
</dbReference>
<dbReference type="Proteomes" id="UP000297598">
    <property type="component" value="Unassembled WGS sequence"/>
</dbReference>
<dbReference type="Pfam" id="PF13649">
    <property type="entry name" value="Methyltransf_25"/>
    <property type="match status" value="1"/>
</dbReference>
<dbReference type="Gene3D" id="2.20.25.110">
    <property type="entry name" value="S-adenosyl-L-methionine-dependent methyltransferases"/>
    <property type="match status" value="1"/>
</dbReference>
<dbReference type="GeneID" id="48902096"/>
<dbReference type="Gene3D" id="3.40.50.150">
    <property type="entry name" value="Vaccinia Virus protein VP39"/>
    <property type="match status" value="1"/>
</dbReference>
<evidence type="ECO:0000313" key="6">
    <source>
        <dbReference type="Proteomes" id="UP000297598"/>
    </source>
</evidence>
<feature type="domain" description="Methyltransferase" evidence="2">
    <location>
        <begin position="41"/>
        <end position="130"/>
    </location>
</feature>
<gene>
    <name evidence="3" type="primary">cypM</name>
    <name evidence="4" type="ORF">BJR09_09745</name>
    <name evidence="3" type="ORF">NCTC13830_01481</name>
</gene>
<organism evidence="3 5">
    <name type="scientific">Staphylococcus petrasii</name>
    <dbReference type="NCBI Taxonomy" id="1276936"/>
    <lineage>
        <taxon>Bacteria</taxon>
        <taxon>Bacillati</taxon>
        <taxon>Bacillota</taxon>
        <taxon>Bacilli</taxon>
        <taxon>Bacillales</taxon>
        <taxon>Staphylococcaceae</taxon>
        <taxon>Staphylococcus</taxon>
    </lineage>
</organism>
<evidence type="ECO:0000313" key="4">
    <source>
        <dbReference type="EMBL" id="TGE16176.1"/>
    </source>
</evidence>
<reference evidence="3 5" key="1">
    <citation type="submission" date="2018-06" db="EMBL/GenBank/DDBJ databases">
        <authorList>
            <consortium name="Pathogen Informatics"/>
            <person name="Doyle S."/>
        </authorList>
    </citation>
    <scope>NUCLEOTIDE SEQUENCE [LARGE SCALE GENOMIC DNA]</scope>
    <source>
        <strain evidence="3 5">NCTC13830</strain>
    </source>
</reference>